<protein>
    <submittedName>
        <fullName evidence="2">Sensor histidine kinase</fullName>
    </submittedName>
</protein>
<dbReference type="Proteomes" id="UP000606776">
    <property type="component" value="Unassembled WGS sequence"/>
</dbReference>
<comment type="caution">
    <text evidence="2">The sequence shown here is derived from an EMBL/GenBank/DDBJ whole genome shotgun (WGS) entry which is preliminary data.</text>
</comment>
<evidence type="ECO:0000313" key="3">
    <source>
        <dbReference type="Proteomes" id="UP000606776"/>
    </source>
</evidence>
<keyword evidence="3" id="KW-1185">Reference proteome</keyword>
<dbReference type="RefSeq" id="WP_193943826.1">
    <property type="nucleotide sequence ID" value="NZ_JADEWB010000157.1"/>
</dbReference>
<evidence type="ECO:0000256" key="1">
    <source>
        <dbReference type="SAM" id="Phobius"/>
    </source>
</evidence>
<dbReference type="InterPro" id="IPR036890">
    <property type="entry name" value="HATPase_C_sf"/>
</dbReference>
<organism evidence="2 3">
    <name type="scientific">Sphaerospermopsis aphanizomenoides LEGE 00250</name>
    <dbReference type="NCBI Taxonomy" id="2777972"/>
    <lineage>
        <taxon>Bacteria</taxon>
        <taxon>Bacillati</taxon>
        <taxon>Cyanobacteriota</taxon>
        <taxon>Cyanophyceae</taxon>
        <taxon>Nostocales</taxon>
        <taxon>Aphanizomenonaceae</taxon>
        <taxon>Sphaerospermopsis</taxon>
        <taxon>Sphaerospermopsis aphanizomenoides</taxon>
    </lineage>
</organism>
<accession>A0ABR9VIG2</accession>
<gene>
    <name evidence="2" type="ORF">IQ227_20240</name>
</gene>
<proteinExistence type="predicted"/>
<reference evidence="2 3" key="1">
    <citation type="submission" date="2020-10" db="EMBL/GenBank/DDBJ databases">
        <authorList>
            <person name="Castelo-Branco R."/>
            <person name="Eusebio N."/>
            <person name="Adriana R."/>
            <person name="Vieira A."/>
            <person name="Brugerolle De Fraissinette N."/>
            <person name="Rezende De Castro R."/>
            <person name="Schneider M.P."/>
            <person name="Vasconcelos V."/>
            <person name="Leao P.N."/>
        </authorList>
    </citation>
    <scope>NUCLEOTIDE SEQUENCE [LARGE SCALE GENOMIC DNA]</scope>
    <source>
        <strain evidence="2 3">LEGE 00250</strain>
    </source>
</reference>
<name>A0ABR9VIG2_9CYAN</name>
<dbReference type="GO" id="GO:0016301">
    <property type="term" value="F:kinase activity"/>
    <property type="evidence" value="ECO:0007669"/>
    <property type="project" value="UniProtKB-KW"/>
</dbReference>
<keyword evidence="1" id="KW-0812">Transmembrane</keyword>
<dbReference type="Gene3D" id="3.30.565.10">
    <property type="entry name" value="Histidine kinase-like ATPase, C-terminal domain"/>
    <property type="match status" value="1"/>
</dbReference>
<dbReference type="EMBL" id="JADEWB010000157">
    <property type="protein sequence ID" value="MBE9238285.1"/>
    <property type="molecule type" value="Genomic_DNA"/>
</dbReference>
<keyword evidence="2" id="KW-0418">Kinase</keyword>
<keyword evidence="1" id="KW-0472">Membrane</keyword>
<keyword evidence="1" id="KW-1133">Transmembrane helix</keyword>
<sequence length="309" mass="35539">MQSKFWMKMKSGWQNMWMLNTYPVTNIIVISIVISNLVSASYVLLTWGCLIPKFSAIIVLALNAIAITGIYHYSQIVKSGIKARKAMIEVAFETIHNGPLQTLNRVLRLVKLQDLSIKKMLPELEKDLENLNQELRGIYEFWQQESLTHQKTNLYLGNSIIINLQEPLHEILYQVYSHTLERDFPCFRTIKLKIRNFEPIDEHSLTIEDKRGICRFLEEALCNVGKYATGATCLKVNCSFSMGWHTLSVVDDGLGVNSSVNSFKREGQGTKQFKNLARQIKGKFQRLPMYPQGTICELSWPGYLVSYYK</sequence>
<feature type="transmembrane region" description="Helical" evidence="1">
    <location>
        <begin position="51"/>
        <end position="74"/>
    </location>
</feature>
<dbReference type="SUPFAM" id="SSF55874">
    <property type="entry name" value="ATPase domain of HSP90 chaperone/DNA topoisomerase II/histidine kinase"/>
    <property type="match status" value="1"/>
</dbReference>
<feature type="transmembrane region" description="Helical" evidence="1">
    <location>
        <begin position="21"/>
        <end position="45"/>
    </location>
</feature>
<keyword evidence="2" id="KW-0808">Transferase</keyword>
<evidence type="ECO:0000313" key="2">
    <source>
        <dbReference type="EMBL" id="MBE9238285.1"/>
    </source>
</evidence>